<evidence type="ECO:0000313" key="2">
    <source>
        <dbReference type="Proteomes" id="UP000046067"/>
    </source>
</evidence>
<dbReference type="Proteomes" id="UP000046067">
    <property type="component" value="Unassembled WGS sequence"/>
</dbReference>
<sequence>MPRKLPDPDYWQRQAFDFTAFRPLPTAMDEPCQHIRVDKALDILIGDKLR</sequence>
<dbReference type="PANTHER" id="PTHR38605">
    <property type="entry name" value="ATPASE-RELATED"/>
    <property type="match status" value="1"/>
</dbReference>
<gene>
    <name evidence="1" type="primary">ycjX</name>
    <name evidence="1" type="ORF">ERS013201_01295</name>
</gene>
<organism evidence="1 2">
    <name type="scientific">Vibrio cholerae</name>
    <dbReference type="NCBI Taxonomy" id="666"/>
    <lineage>
        <taxon>Bacteria</taxon>
        <taxon>Pseudomonadati</taxon>
        <taxon>Pseudomonadota</taxon>
        <taxon>Gammaproteobacteria</taxon>
        <taxon>Vibrionales</taxon>
        <taxon>Vibrionaceae</taxon>
        <taxon>Vibrio</taxon>
    </lineage>
</organism>
<keyword evidence="1" id="KW-0378">Hydrolase</keyword>
<name>A0A655P1I5_VIBCL</name>
<dbReference type="Pfam" id="PF04317">
    <property type="entry name" value="DUF463"/>
    <property type="match status" value="1"/>
</dbReference>
<dbReference type="GO" id="GO:0016787">
    <property type="term" value="F:hydrolase activity"/>
    <property type="evidence" value="ECO:0007669"/>
    <property type="project" value="UniProtKB-KW"/>
</dbReference>
<proteinExistence type="predicted"/>
<accession>A0A655P1I5</accession>
<protein>
    <submittedName>
        <fullName evidence="1">Conserved protein YcjX with nucleoside triphosphate hydrolase domain</fullName>
    </submittedName>
</protein>
<dbReference type="InterPro" id="IPR007413">
    <property type="entry name" value="YcjX-like"/>
</dbReference>
<reference evidence="1 2" key="1">
    <citation type="submission" date="2015-07" db="EMBL/GenBank/DDBJ databases">
        <authorList>
            <consortium name="Pathogen Informatics"/>
        </authorList>
    </citation>
    <scope>NUCLEOTIDE SEQUENCE [LARGE SCALE GENOMIC DNA]</scope>
    <source>
        <strain evidence="1 2">A325</strain>
    </source>
</reference>
<dbReference type="AlphaFoldDB" id="A0A655P1I5"/>
<evidence type="ECO:0000313" key="1">
    <source>
        <dbReference type="EMBL" id="CSB90997.1"/>
    </source>
</evidence>
<dbReference type="PANTHER" id="PTHR38605:SF1">
    <property type="entry name" value="ATPASE"/>
    <property type="match status" value="1"/>
</dbReference>
<dbReference type="EMBL" id="CWQJ01000006">
    <property type="protein sequence ID" value="CSB90997.1"/>
    <property type="molecule type" value="Genomic_DNA"/>
</dbReference>